<comment type="caution">
    <text evidence="1">The sequence shown here is derived from an EMBL/GenBank/DDBJ whole genome shotgun (WGS) entry which is preliminary data.</text>
</comment>
<proteinExistence type="predicted"/>
<keyword evidence="2" id="KW-1185">Reference proteome</keyword>
<reference evidence="1" key="1">
    <citation type="submission" date="2020-05" db="EMBL/GenBank/DDBJ databases">
        <title>Large-scale comparative analyses of tick genomes elucidate their genetic diversity and vector capacities.</title>
        <authorList>
            <person name="Jia N."/>
            <person name="Wang J."/>
            <person name="Shi W."/>
            <person name="Du L."/>
            <person name="Sun Y."/>
            <person name="Zhan W."/>
            <person name="Jiang J."/>
            <person name="Wang Q."/>
            <person name="Zhang B."/>
            <person name="Ji P."/>
            <person name="Sakyi L.B."/>
            <person name="Cui X."/>
            <person name="Yuan T."/>
            <person name="Jiang B."/>
            <person name="Yang W."/>
            <person name="Lam T.T.-Y."/>
            <person name="Chang Q."/>
            <person name="Ding S."/>
            <person name="Wang X."/>
            <person name="Zhu J."/>
            <person name="Ruan X."/>
            <person name="Zhao L."/>
            <person name="Wei J."/>
            <person name="Que T."/>
            <person name="Du C."/>
            <person name="Cheng J."/>
            <person name="Dai P."/>
            <person name="Han X."/>
            <person name="Huang E."/>
            <person name="Gao Y."/>
            <person name="Liu J."/>
            <person name="Shao H."/>
            <person name="Ye R."/>
            <person name="Li L."/>
            <person name="Wei W."/>
            <person name="Wang X."/>
            <person name="Wang C."/>
            <person name="Yang T."/>
            <person name="Huo Q."/>
            <person name="Li W."/>
            <person name="Guo W."/>
            <person name="Chen H."/>
            <person name="Zhou L."/>
            <person name="Ni X."/>
            <person name="Tian J."/>
            <person name="Zhou Y."/>
            <person name="Sheng Y."/>
            <person name="Liu T."/>
            <person name="Pan Y."/>
            <person name="Xia L."/>
            <person name="Li J."/>
            <person name="Zhao F."/>
            <person name="Cao W."/>
        </authorList>
    </citation>
    <scope>NUCLEOTIDE SEQUENCE</scope>
    <source>
        <strain evidence="1">Dsil-2018</strain>
    </source>
</reference>
<dbReference type="EMBL" id="CM023470">
    <property type="protein sequence ID" value="KAH7979783.1"/>
    <property type="molecule type" value="Genomic_DNA"/>
</dbReference>
<organism evidence="1 2">
    <name type="scientific">Dermacentor silvarum</name>
    <name type="common">Tick</name>
    <dbReference type="NCBI Taxonomy" id="543639"/>
    <lineage>
        <taxon>Eukaryota</taxon>
        <taxon>Metazoa</taxon>
        <taxon>Ecdysozoa</taxon>
        <taxon>Arthropoda</taxon>
        <taxon>Chelicerata</taxon>
        <taxon>Arachnida</taxon>
        <taxon>Acari</taxon>
        <taxon>Parasitiformes</taxon>
        <taxon>Ixodida</taxon>
        <taxon>Ixodoidea</taxon>
        <taxon>Ixodidae</taxon>
        <taxon>Rhipicephalinae</taxon>
        <taxon>Dermacentor</taxon>
    </lineage>
</organism>
<evidence type="ECO:0000313" key="2">
    <source>
        <dbReference type="Proteomes" id="UP000821865"/>
    </source>
</evidence>
<dbReference type="Proteomes" id="UP000821865">
    <property type="component" value="Chromosome 1"/>
</dbReference>
<sequence length="1129" mass="123071">MRRRSKSGRRRGSKKDDPFGAPGSAPDEAEGVSPTYSAVRERDMESAITMDLGSMAPMSSTLTGKKQKPPPQPPQLAQPASDQLASILSAKKEKKRHHRRHRKESAAEVDEGNLEYTATTALPEGLKPDTVAGAMSLSQMQVAAAPGRQAPTGTRQVSPRTAAMAQRPVFQGATASTSSLLDGTQQAALAPRTPSMSTSFTSSTTAPAAHYPPERPPAGPASVTRPVAGSVDDSSKVTPSDFERQSTGTRAATMALSVSQAPGALQKKDETSTALRELPKQQSELPSADSSTSTTGSTLRTLARQSSAIRQQSFSLARAAAKLALKPNIQDNEEESASEDEEESLSPSTRKVDRRASKILQRDQAAQPNKLVTQPPEAPANAQEQLNTTARSRTVPADSVVLAPDVANKLVSVLSRVENLASGIVSENTRESIKSSSKGNATAAKAYLCAKCRAAENKRRDSAVDDEQLSEDGSDEEEAGVPGRSYDHKRKQRKPAAPRSTQGSKYNAPEEPLEQNDGYYGEGFAWDENERENRRGGVEPTGRPRRRSRSDSSLENDREAAMYERAVRSGAMYDWVDPIDDTRNTNQRYIFREPPPFMRSQRFLPPYWYGGPRLEYRSYRPSIMQPPYLQPHSMPYLNSARAPLVPLANQSPYQISQAALPPSNLELFPQAQGYSQWQPFPPRAPPATYRYPQLSPQNGGSLWPGAQLLSSQPSAIRPVYNIGAAYGQQPNQAYNYSQAFQNFTAPNVAPVNSTRPDYQPQNPQTVQNFGPRPTMAEVTNTTAVPSQRSLMFEAMNASSVRGGGSTFITAVNPRQQASEVLPDGTSVETGFARTTFLQSRPSEERPLPAKKVIAWSMNKSAPTTASRPPAASTSSMPAQQPVPSTSGRRSSETMMACYCKCHSCAGEGHGYQDGQQGVSLEKLLRHEDGIRWDEQLRERSRLLREERIRQDERLQTRQRLQDQEQLLREERQFRADLERRREADRALERALERESEADARANAAVIQILASTRAQEITRSSGGADQDTQAAAEQEGGASSSEDDAVFGSVSSTLGKPANKASSERHCSDAGIQLPQTPLQLSRTPSRTASLEQLPTACGLKSTRENRVNTASTSDKVSGESEKFDDAKS</sequence>
<evidence type="ECO:0000313" key="1">
    <source>
        <dbReference type="EMBL" id="KAH7979783.1"/>
    </source>
</evidence>
<protein>
    <submittedName>
        <fullName evidence="1">Uncharacterized protein</fullName>
    </submittedName>
</protein>
<gene>
    <name evidence="1" type="ORF">HPB49_011010</name>
</gene>
<accession>A0ACB8DZT6</accession>
<name>A0ACB8DZT6_DERSI</name>